<dbReference type="PANTHER" id="PTHR43124:SF3">
    <property type="entry name" value="CHLORAMPHENICOL EFFLUX PUMP RV0191"/>
    <property type="match status" value="1"/>
</dbReference>
<keyword evidence="3 6" id="KW-0812">Transmembrane</keyword>
<feature type="transmembrane region" description="Helical" evidence="6">
    <location>
        <begin position="264"/>
        <end position="282"/>
    </location>
</feature>
<comment type="caution">
    <text evidence="7">The sequence shown here is derived from an EMBL/GenBank/DDBJ whole genome shotgun (WGS) entry which is preliminary data.</text>
</comment>
<evidence type="ECO:0000256" key="4">
    <source>
        <dbReference type="ARBA" id="ARBA00022989"/>
    </source>
</evidence>
<feature type="transmembrane region" description="Helical" evidence="6">
    <location>
        <begin position="90"/>
        <end position="111"/>
    </location>
</feature>
<dbReference type="EMBL" id="BSUL01000001">
    <property type="protein sequence ID" value="GMA29548.1"/>
    <property type="molecule type" value="Genomic_DNA"/>
</dbReference>
<dbReference type="SUPFAM" id="SSF103473">
    <property type="entry name" value="MFS general substrate transporter"/>
    <property type="match status" value="1"/>
</dbReference>
<dbReference type="GO" id="GO:0022857">
    <property type="term" value="F:transmembrane transporter activity"/>
    <property type="evidence" value="ECO:0007669"/>
    <property type="project" value="InterPro"/>
</dbReference>
<evidence type="ECO:0000256" key="3">
    <source>
        <dbReference type="ARBA" id="ARBA00022692"/>
    </source>
</evidence>
<dbReference type="Pfam" id="PF07690">
    <property type="entry name" value="MFS_1"/>
    <property type="match status" value="1"/>
</dbReference>
<accession>A0AA37XCA6</accession>
<protein>
    <recommendedName>
        <fullName evidence="9">MFS transporter</fullName>
    </recommendedName>
</protein>
<proteinExistence type="predicted"/>
<dbReference type="InterPro" id="IPR050189">
    <property type="entry name" value="MFS_Efflux_Transporters"/>
</dbReference>
<dbReference type="Gene3D" id="1.20.1250.20">
    <property type="entry name" value="MFS general substrate transporter like domains"/>
    <property type="match status" value="1"/>
</dbReference>
<keyword evidence="2" id="KW-1003">Cell membrane</keyword>
<comment type="subcellular location">
    <subcellularLocation>
        <location evidence="1">Cell membrane</location>
        <topology evidence="1">Multi-pass membrane protein</topology>
    </subcellularLocation>
</comment>
<feature type="transmembrane region" description="Helical" evidence="6">
    <location>
        <begin position="65"/>
        <end position="84"/>
    </location>
</feature>
<dbReference type="InterPro" id="IPR011701">
    <property type="entry name" value="MFS"/>
</dbReference>
<feature type="transmembrane region" description="Helical" evidence="6">
    <location>
        <begin position="351"/>
        <end position="371"/>
    </location>
</feature>
<feature type="transmembrane region" description="Helical" evidence="6">
    <location>
        <begin position="35"/>
        <end position="58"/>
    </location>
</feature>
<feature type="transmembrane region" description="Helical" evidence="6">
    <location>
        <begin position="233"/>
        <end position="252"/>
    </location>
</feature>
<feature type="transmembrane region" description="Helical" evidence="6">
    <location>
        <begin position="202"/>
        <end position="221"/>
    </location>
</feature>
<feature type="transmembrane region" description="Helical" evidence="6">
    <location>
        <begin position="288"/>
        <end position="312"/>
    </location>
</feature>
<keyword evidence="4 6" id="KW-1133">Transmembrane helix</keyword>
<feature type="transmembrane region" description="Helical" evidence="6">
    <location>
        <begin position="324"/>
        <end position="345"/>
    </location>
</feature>
<organism evidence="7 8">
    <name type="scientific">Arenivirga flava</name>
    <dbReference type="NCBI Taxonomy" id="1930060"/>
    <lineage>
        <taxon>Bacteria</taxon>
        <taxon>Bacillati</taxon>
        <taxon>Actinomycetota</taxon>
        <taxon>Actinomycetes</taxon>
        <taxon>Micrococcales</taxon>
        <taxon>Microbacteriaceae</taxon>
        <taxon>Arenivirga</taxon>
    </lineage>
</organism>
<keyword evidence="8" id="KW-1185">Reference proteome</keyword>
<dbReference type="Proteomes" id="UP001157160">
    <property type="component" value="Unassembled WGS sequence"/>
</dbReference>
<evidence type="ECO:0000256" key="1">
    <source>
        <dbReference type="ARBA" id="ARBA00004651"/>
    </source>
</evidence>
<evidence type="ECO:0000313" key="7">
    <source>
        <dbReference type="EMBL" id="GMA29548.1"/>
    </source>
</evidence>
<evidence type="ECO:0000256" key="5">
    <source>
        <dbReference type="ARBA" id="ARBA00023136"/>
    </source>
</evidence>
<sequence>MASSALVAATYGLVRLAWGLHLPDMQDELRFDAGAAGAISSAASIAYCVGALAGFLLASRRARTLVLLAGATGAFGSIGMALAASTSALAPAAVLASAAAGLASPALVRIVQRGMRSSAVDRAQAVVNAGTGPGLVAAGLLALLLVPQWRLAWWAAAAVSVAAAAAVLLLDRPDAGGAEDVTGPHRANGALPPRDWFRSHRLVIAAALLAGAASAAVWNAGRALLADAGTAPQASVLAWVALGAGGLAVVPTAQLMSALAPRRAWSLSAAALTLSTLALVATPAWTPGSLAACFAFGWGYTAATGALIAWTAGVDRDRAASGTALLFVLLVLGQAIGAAAVGATVGALGYAAAFTAAAVIGATAAALGLVARVGPAVSG</sequence>
<feature type="transmembrane region" description="Helical" evidence="6">
    <location>
        <begin position="123"/>
        <end position="145"/>
    </location>
</feature>
<dbReference type="AlphaFoldDB" id="A0AA37XCA6"/>
<dbReference type="InterPro" id="IPR036259">
    <property type="entry name" value="MFS_trans_sf"/>
</dbReference>
<evidence type="ECO:0000256" key="2">
    <source>
        <dbReference type="ARBA" id="ARBA00022475"/>
    </source>
</evidence>
<evidence type="ECO:0008006" key="9">
    <source>
        <dbReference type="Google" id="ProtNLM"/>
    </source>
</evidence>
<feature type="transmembrane region" description="Helical" evidence="6">
    <location>
        <begin position="151"/>
        <end position="170"/>
    </location>
</feature>
<reference evidence="7 8" key="1">
    <citation type="journal article" date="2014" name="Int. J. Syst. Evol. Microbiol.">
        <title>Complete genome sequence of Corynebacterium casei LMG S-19264T (=DSM 44701T), isolated from a smear-ripened cheese.</title>
        <authorList>
            <consortium name="US DOE Joint Genome Institute (JGI-PGF)"/>
            <person name="Walter F."/>
            <person name="Albersmeier A."/>
            <person name="Kalinowski J."/>
            <person name="Ruckert C."/>
        </authorList>
    </citation>
    <scope>NUCLEOTIDE SEQUENCE [LARGE SCALE GENOMIC DNA]</scope>
    <source>
        <strain evidence="7 8">NBRC 112289</strain>
    </source>
</reference>
<name>A0AA37XCA6_9MICO</name>
<keyword evidence="5 6" id="KW-0472">Membrane</keyword>
<dbReference type="PANTHER" id="PTHR43124">
    <property type="entry name" value="PURINE EFFLUX PUMP PBUE"/>
    <property type="match status" value="1"/>
</dbReference>
<evidence type="ECO:0000256" key="6">
    <source>
        <dbReference type="SAM" id="Phobius"/>
    </source>
</evidence>
<evidence type="ECO:0000313" key="8">
    <source>
        <dbReference type="Proteomes" id="UP001157160"/>
    </source>
</evidence>
<gene>
    <name evidence="7" type="ORF">GCM10025874_28010</name>
</gene>
<dbReference type="GO" id="GO:0005886">
    <property type="term" value="C:plasma membrane"/>
    <property type="evidence" value="ECO:0007669"/>
    <property type="project" value="UniProtKB-SubCell"/>
</dbReference>